<proteinExistence type="evidence at transcript level"/>
<dbReference type="GO" id="GO:0050482">
    <property type="term" value="P:arachidonate secretion"/>
    <property type="evidence" value="ECO:0007669"/>
    <property type="project" value="InterPro"/>
</dbReference>
<evidence type="ECO:0000256" key="2">
    <source>
        <dbReference type="ARBA" id="ARBA00004613"/>
    </source>
</evidence>
<dbReference type="InterPro" id="IPR033113">
    <property type="entry name" value="PLA2_histidine"/>
</dbReference>
<dbReference type="PANTHER" id="PTHR12253">
    <property type="entry name" value="RH14732P"/>
    <property type="match status" value="1"/>
</dbReference>
<reference evidence="12" key="1">
    <citation type="journal article" date="2014" name="Nature">
        <title>Elephant shark genome provides unique insights into gnathostome evolution.</title>
        <authorList>
            <consortium name="International Elephant Shark Genome Sequencing Consortium"/>
            <person name="Venkatesh B."/>
            <person name="Lee A.P."/>
            <person name="Ravi V."/>
            <person name="Maurya A.K."/>
            <person name="Lian M.M."/>
            <person name="Swann J.B."/>
            <person name="Ohta Y."/>
            <person name="Flajnik M.F."/>
            <person name="Sutoh Y."/>
            <person name="Kasahara M."/>
            <person name="Hoon S."/>
            <person name="Gangu V."/>
            <person name="Roy S.W."/>
            <person name="Irimia M."/>
            <person name="Korzh V."/>
            <person name="Kondrychyn I."/>
            <person name="Lim Z.W."/>
            <person name="Tay B.H."/>
            <person name="Tohari S."/>
            <person name="Kong K.W."/>
            <person name="Ho S."/>
            <person name="Lorente-Galdos B."/>
            <person name="Quilez J."/>
            <person name="Marques-Bonet T."/>
            <person name="Raney B.J."/>
            <person name="Ingham P.W."/>
            <person name="Tay A."/>
            <person name="Hillier L.W."/>
            <person name="Minx P."/>
            <person name="Boehm T."/>
            <person name="Wilson R.K."/>
            <person name="Brenner S."/>
            <person name="Warren W.C."/>
        </authorList>
    </citation>
    <scope>NUCLEOTIDE SEQUENCE</scope>
    <source>
        <tissue evidence="12">Brain</tissue>
    </source>
</reference>
<protein>
    <recommendedName>
        <fullName evidence="3">phospholipase A2</fullName>
        <ecNumber evidence="3">3.1.1.4</ecNumber>
    </recommendedName>
</protein>
<dbReference type="AlphaFoldDB" id="V9KFP2"/>
<evidence type="ECO:0000256" key="9">
    <source>
        <dbReference type="ARBA" id="ARBA00023157"/>
    </source>
</evidence>
<accession>V9KFP2</accession>
<keyword evidence="9" id="KW-1015">Disulfide bond</keyword>
<dbReference type="EC" id="3.1.1.4" evidence="3"/>
<organism evidence="12">
    <name type="scientific">Callorhinchus milii</name>
    <name type="common">Ghost shark</name>
    <dbReference type="NCBI Taxonomy" id="7868"/>
    <lineage>
        <taxon>Eukaryota</taxon>
        <taxon>Metazoa</taxon>
        <taxon>Chordata</taxon>
        <taxon>Craniata</taxon>
        <taxon>Vertebrata</taxon>
        <taxon>Chondrichthyes</taxon>
        <taxon>Holocephali</taxon>
        <taxon>Chimaeriformes</taxon>
        <taxon>Callorhinchidae</taxon>
        <taxon>Callorhinchus</taxon>
    </lineage>
</organism>
<evidence type="ECO:0000259" key="11">
    <source>
        <dbReference type="Pfam" id="PF05826"/>
    </source>
</evidence>
<feature type="compositionally biased region" description="Basic residues" evidence="10">
    <location>
        <begin position="682"/>
        <end position="703"/>
    </location>
</feature>
<dbReference type="GO" id="GO:0004623">
    <property type="term" value="F:phospholipase A2 activity"/>
    <property type="evidence" value="ECO:0007669"/>
    <property type="project" value="UniProtKB-EC"/>
</dbReference>
<keyword evidence="7" id="KW-0106">Calcium</keyword>
<dbReference type="EMBL" id="JW864175">
    <property type="protein sequence ID" value="AFO96692.1"/>
    <property type="molecule type" value="mRNA"/>
</dbReference>
<keyword evidence="8" id="KW-0443">Lipid metabolism</keyword>
<feature type="region of interest" description="Disordered" evidence="10">
    <location>
        <begin position="444"/>
        <end position="505"/>
    </location>
</feature>
<keyword evidence="6" id="KW-0378">Hydrolase</keyword>
<evidence type="ECO:0000256" key="1">
    <source>
        <dbReference type="ARBA" id="ARBA00001913"/>
    </source>
</evidence>
<feature type="compositionally biased region" description="Polar residues" evidence="10">
    <location>
        <begin position="220"/>
        <end position="229"/>
    </location>
</feature>
<evidence type="ECO:0000313" key="12">
    <source>
        <dbReference type="EMBL" id="AFO96692.1"/>
    </source>
</evidence>
<dbReference type="Pfam" id="PF05826">
    <property type="entry name" value="Phospholip_A2_2"/>
    <property type="match status" value="1"/>
</dbReference>
<keyword evidence="4" id="KW-0964">Secreted</keyword>
<evidence type="ECO:0000256" key="8">
    <source>
        <dbReference type="ARBA" id="ARBA00023098"/>
    </source>
</evidence>
<feature type="compositionally biased region" description="Basic and acidic residues" evidence="10">
    <location>
        <begin position="456"/>
        <end position="466"/>
    </location>
</feature>
<dbReference type="GO" id="GO:0005576">
    <property type="term" value="C:extracellular region"/>
    <property type="evidence" value="ECO:0007669"/>
    <property type="project" value="UniProtKB-SubCell"/>
</dbReference>
<dbReference type="SUPFAM" id="SSF48619">
    <property type="entry name" value="Phospholipase A2, PLA2"/>
    <property type="match status" value="1"/>
</dbReference>
<feature type="compositionally biased region" description="Basic residues" evidence="10">
    <location>
        <begin position="467"/>
        <end position="491"/>
    </location>
</feature>
<evidence type="ECO:0000256" key="7">
    <source>
        <dbReference type="ARBA" id="ARBA00022837"/>
    </source>
</evidence>
<evidence type="ECO:0000256" key="6">
    <source>
        <dbReference type="ARBA" id="ARBA00022801"/>
    </source>
</evidence>
<feature type="region of interest" description="Disordered" evidence="10">
    <location>
        <begin position="1"/>
        <end position="37"/>
    </location>
</feature>
<comment type="cofactor">
    <cofactor evidence="1">
        <name>Ca(2+)</name>
        <dbReference type="ChEBI" id="CHEBI:29108"/>
    </cofactor>
</comment>
<evidence type="ECO:0000256" key="5">
    <source>
        <dbReference type="ARBA" id="ARBA00022723"/>
    </source>
</evidence>
<feature type="domain" description="Phospholipase A2-like central" evidence="11">
    <location>
        <begin position="250"/>
        <end position="343"/>
    </location>
</feature>
<keyword evidence="5" id="KW-0479">Metal-binding</keyword>
<sequence>GGGGGGGGWWGGGGGGKRGGGGGGRREREANSRRCPSGCGAENWWRTQLEMWVWVAMVFLPFHGRGFGQCSLLPGSGQGRETARVGGREDNPHMVRVLVNGSRCAQLTLSGHRRVLVEISDGLEMVRSTMELDPVAGVGVGRMVGCSLTRHPEAVGTFTRSCKAKEDERGREGVLSALGEQGWRLHMEIEGEIGRCRSFQRERAALATTRTWPPQPRSFAENSAENFAENSAEDSAESPVPHRAKRGLTYPGTLWCGMGNNADTYQHLGEFSETDKCCREHDHCAHVIHPLMSNYGHRNFRWHTLSHCDCDNRLKQCLRDVNNTASRVVGQAFFNVLGVPCFDFVYEEQCVERYWYGWCRKYDRVPIAVPRDSVLYDYGGDLIDDLILRPEPGSEEPMTLPPASIPPAFTAAPGSAKGEQSTLGQMLNVAEDVLKVMATVTQSSAHCNDPGGAAGTDERKASEKGRKKERKGKKGKKRRKGKGRKKHRKAKCSTSTNRFPGLEDQGMQSKNFLGEVEKIGSDKHLKQNVLDNSLQLERSEDIFNHVMNDDPYRAQPMTPTSQTFTQAVLKPDTNFHLRTVENPAPRETTTNPKLYHQVPTESVQKRGHLGGFISDEILSLVEEGPNSKAVQKGTSAKTLLKATAHKEEPLAPLDVRRNLKLVEGGSKLEANHPAHASQQSRGKNRKQRRKGKGRKKHRQKSQQKKGLGFTEHTSVSRGKTARSELAN</sequence>
<evidence type="ECO:0000256" key="3">
    <source>
        <dbReference type="ARBA" id="ARBA00013278"/>
    </source>
</evidence>
<dbReference type="CDD" id="cd04704">
    <property type="entry name" value="PLA2_bee_venom_like"/>
    <property type="match status" value="1"/>
</dbReference>
<feature type="region of interest" description="Disordered" evidence="10">
    <location>
        <begin position="666"/>
        <end position="727"/>
    </location>
</feature>
<dbReference type="GO" id="GO:0006644">
    <property type="term" value="P:phospholipid metabolic process"/>
    <property type="evidence" value="ECO:0007669"/>
    <property type="project" value="InterPro"/>
</dbReference>
<evidence type="ECO:0000256" key="10">
    <source>
        <dbReference type="SAM" id="MobiDB-lite"/>
    </source>
</evidence>
<feature type="non-terminal residue" evidence="12">
    <location>
        <position position="1"/>
    </location>
</feature>
<dbReference type="Gene3D" id="1.20.90.10">
    <property type="entry name" value="Phospholipase A2 domain"/>
    <property type="match status" value="1"/>
</dbReference>
<dbReference type="InterPro" id="IPR016090">
    <property type="entry name" value="PLA2-like_dom"/>
</dbReference>
<evidence type="ECO:0000256" key="4">
    <source>
        <dbReference type="ARBA" id="ARBA00022525"/>
    </source>
</evidence>
<dbReference type="PROSITE" id="PS00118">
    <property type="entry name" value="PA2_HIS"/>
    <property type="match status" value="1"/>
</dbReference>
<name>V9KFP2_CALMI</name>
<feature type="region of interest" description="Disordered" evidence="10">
    <location>
        <begin position="207"/>
        <end position="243"/>
    </location>
</feature>
<feature type="region of interest" description="Disordered" evidence="10">
    <location>
        <begin position="390"/>
        <end position="422"/>
    </location>
</feature>
<comment type="subcellular location">
    <subcellularLocation>
        <location evidence="2">Secreted</location>
    </subcellularLocation>
</comment>
<dbReference type="GO" id="GO:0046872">
    <property type="term" value="F:metal ion binding"/>
    <property type="evidence" value="ECO:0007669"/>
    <property type="project" value="UniProtKB-KW"/>
</dbReference>
<dbReference type="InterPro" id="IPR036444">
    <property type="entry name" value="PLipase_A2_dom_sf"/>
</dbReference>
<dbReference type="FunFam" id="1.20.90.10:FF:000002">
    <property type="entry name" value="Phospholipase A2 group III"/>
    <property type="match status" value="1"/>
</dbReference>
<feature type="compositionally biased region" description="Gly residues" evidence="10">
    <location>
        <begin position="1"/>
        <end position="23"/>
    </location>
</feature>